<dbReference type="OrthoDB" id="9769113at2"/>
<dbReference type="Proteomes" id="UP000270261">
    <property type="component" value="Unassembled WGS sequence"/>
</dbReference>
<dbReference type="PRINTS" id="PR01713">
    <property type="entry name" value="NUCEPIMERASE"/>
</dbReference>
<organism evidence="2 3">
    <name type="scientific">Lautropia dentalis</name>
    <dbReference type="NCBI Taxonomy" id="2490857"/>
    <lineage>
        <taxon>Bacteria</taxon>
        <taxon>Pseudomonadati</taxon>
        <taxon>Pseudomonadota</taxon>
        <taxon>Betaproteobacteria</taxon>
        <taxon>Burkholderiales</taxon>
        <taxon>Burkholderiaceae</taxon>
        <taxon>Lautropia</taxon>
    </lineage>
</organism>
<dbReference type="Gene3D" id="3.40.50.720">
    <property type="entry name" value="NAD(P)-binding Rossmann-like Domain"/>
    <property type="match status" value="1"/>
</dbReference>
<dbReference type="InterPro" id="IPR036291">
    <property type="entry name" value="NAD(P)-bd_dom_sf"/>
</dbReference>
<dbReference type="AlphaFoldDB" id="A0A3R8MWA7"/>
<keyword evidence="3" id="KW-1185">Reference proteome</keyword>
<dbReference type="PROSITE" id="PS00061">
    <property type="entry name" value="ADH_SHORT"/>
    <property type="match status" value="1"/>
</dbReference>
<reference evidence="2 3" key="1">
    <citation type="submission" date="2018-11" db="EMBL/GenBank/DDBJ databases">
        <title>Genome sequencing of Lautropia sp. KCOM 2505 (= ChDC F240).</title>
        <authorList>
            <person name="Kook J.-K."/>
            <person name="Park S.-N."/>
            <person name="Lim Y.K."/>
        </authorList>
    </citation>
    <scope>NUCLEOTIDE SEQUENCE [LARGE SCALE GENOMIC DNA]</scope>
    <source>
        <strain evidence="2 3">KCOM 2505</strain>
    </source>
</reference>
<dbReference type="Gene3D" id="3.90.25.10">
    <property type="entry name" value="UDP-galactose 4-epimerase, domain 1"/>
    <property type="match status" value="1"/>
</dbReference>
<sequence>MDVSSLMAGRKARWLVTGAAGFIGSHLAESLALAGQDVIAIDDFSTGKQANIDAIMASTRAAGQNGLHFEEGTVCDRDFCTRIVEGVDYVLHQAALGSVPRSMATPLASFKANVTGFMEILDAARLAGVKSFVYASSSSVYGDHPRLPKVEDTVGNVLSPYAATKAADELFAGVYARSYGMRTAGMRYFNVFGARQDPNGAYAAVIPRWTAALLREEAVKINGDGQTSRDFCFIDNVVQANIRAALTLAEAPAGTTDVFNVAASFRTTLLELADLLKRLLHEEKPELNMPDPVFQDFRPGDVRHSLADISHSRERLGYVPSHTLEQGLREALPWYIANPA</sequence>
<dbReference type="PANTHER" id="PTHR43245">
    <property type="entry name" value="BIFUNCTIONAL POLYMYXIN RESISTANCE PROTEIN ARNA"/>
    <property type="match status" value="1"/>
</dbReference>
<comment type="caution">
    <text evidence="2">The sequence shown here is derived from an EMBL/GenBank/DDBJ whole genome shotgun (WGS) entry which is preliminary data.</text>
</comment>
<evidence type="ECO:0000259" key="1">
    <source>
        <dbReference type="Pfam" id="PF01370"/>
    </source>
</evidence>
<evidence type="ECO:0000313" key="2">
    <source>
        <dbReference type="EMBL" id="RRN43870.1"/>
    </source>
</evidence>
<evidence type="ECO:0000313" key="3">
    <source>
        <dbReference type="Proteomes" id="UP000270261"/>
    </source>
</evidence>
<dbReference type="RefSeq" id="WP_125096070.1">
    <property type="nucleotide sequence ID" value="NZ_RRUE01000002.1"/>
</dbReference>
<proteinExistence type="predicted"/>
<dbReference type="PANTHER" id="PTHR43245:SF13">
    <property type="entry name" value="UDP-D-APIOSE_UDP-D-XYLOSE SYNTHASE 2"/>
    <property type="match status" value="1"/>
</dbReference>
<dbReference type="InterPro" id="IPR020904">
    <property type="entry name" value="Sc_DH/Rdtase_CS"/>
</dbReference>
<dbReference type="InterPro" id="IPR050177">
    <property type="entry name" value="Lipid_A_modif_metabolic_enz"/>
</dbReference>
<dbReference type="SUPFAM" id="SSF51735">
    <property type="entry name" value="NAD(P)-binding Rossmann-fold domains"/>
    <property type="match status" value="1"/>
</dbReference>
<name>A0A3R8MWA7_9BURK</name>
<dbReference type="InterPro" id="IPR001509">
    <property type="entry name" value="Epimerase_deHydtase"/>
</dbReference>
<dbReference type="EMBL" id="RRUE01000002">
    <property type="protein sequence ID" value="RRN43870.1"/>
    <property type="molecule type" value="Genomic_DNA"/>
</dbReference>
<feature type="domain" description="NAD-dependent epimerase/dehydratase" evidence="1">
    <location>
        <begin position="14"/>
        <end position="261"/>
    </location>
</feature>
<accession>A0A3R8MWA7</accession>
<dbReference type="Pfam" id="PF01370">
    <property type="entry name" value="Epimerase"/>
    <property type="match status" value="1"/>
</dbReference>
<protein>
    <submittedName>
        <fullName evidence="2">NAD-dependent epimerase/dehydratase family protein</fullName>
    </submittedName>
</protein>
<gene>
    <name evidence="2" type="ORF">EHV23_10745</name>
</gene>